<reference evidence="1 2" key="1">
    <citation type="submission" date="2020-08" db="EMBL/GenBank/DDBJ databases">
        <title>Genomic Encyclopedia of Type Strains, Phase IV (KMG-IV): sequencing the most valuable type-strain genomes for metagenomic binning, comparative biology and taxonomic classification.</title>
        <authorList>
            <person name="Goeker M."/>
        </authorList>
    </citation>
    <scope>NUCLEOTIDE SEQUENCE [LARGE SCALE GENOMIC DNA]</scope>
    <source>
        <strain evidence="1 2">DSM 105481</strain>
    </source>
</reference>
<comment type="caution">
    <text evidence="1">The sequence shown here is derived from an EMBL/GenBank/DDBJ whole genome shotgun (WGS) entry which is preliminary data.</text>
</comment>
<protein>
    <submittedName>
        <fullName evidence="1">Uncharacterized protein</fullName>
    </submittedName>
</protein>
<accession>A0ABR6CTW1</accession>
<evidence type="ECO:0000313" key="1">
    <source>
        <dbReference type="EMBL" id="MBA9028035.1"/>
    </source>
</evidence>
<proteinExistence type="predicted"/>
<gene>
    <name evidence="1" type="ORF">HNP81_003349</name>
</gene>
<dbReference type="Proteomes" id="UP000626697">
    <property type="component" value="Unassembled WGS sequence"/>
</dbReference>
<evidence type="ECO:0000313" key="2">
    <source>
        <dbReference type="Proteomes" id="UP000626697"/>
    </source>
</evidence>
<name>A0ABR6CTW1_9BACI</name>
<organism evidence="1 2">
    <name type="scientific">Peribacillus huizhouensis</name>
    <dbReference type="NCBI Taxonomy" id="1501239"/>
    <lineage>
        <taxon>Bacteria</taxon>
        <taxon>Bacillati</taxon>
        <taxon>Bacillota</taxon>
        <taxon>Bacilli</taxon>
        <taxon>Bacillales</taxon>
        <taxon>Bacillaceae</taxon>
        <taxon>Peribacillus</taxon>
    </lineage>
</organism>
<keyword evidence="2" id="KW-1185">Reference proteome</keyword>
<sequence>MVRKKELFQPRKSSGSNVQGPLLADTLFFRVKRGDFAWLLRNISLGKNCGRVIVKRSEEAIRMAIELAHEKQLIIMVVKQGIFYRSLAPLCLKSCLV</sequence>
<dbReference type="EMBL" id="JACJHX010000011">
    <property type="protein sequence ID" value="MBA9028035.1"/>
    <property type="molecule type" value="Genomic_DNA"/>
</dbReference>